<evidence type="ECO:0000259" key="5">
    <source>
        <dbReference type="PROSITE" id="PS50931"/>
    </source>
</evidence>
<evidence type="ECO:0000256" key="4">
    <source>
        <dbReference type="ARBA" id="ARBA00023163"/>
    </source>
</evidence>
<dbReference type="PRINTS" id="PR00039">
    <property type="entry name" value="HTHLYSR"/>
</dbReference>
<keyword evidence="3" id="KW-0238">DNA-binding</keyword>
<dbReference type="OrthoDB" id="8849678at2"/>
<dbReference type="KEGG" id="mtim:DIR46_18170"/>
<keyword evidence="2" id="KW-0805">Transcription regulation</keyword>
<organism evidence="6 7">
    <name type="scientific">Massilia oculi</name>
    <dbReference type="NCBI Taxonomy" id="945844"/>
    <lineage>
        <taxon>Bacteria</taxon>
        <taxon>Pseudomonadati</taxon>
        <taxon>Pseudomonadota</taxon>
        <taxon>Betaproteobacteria</taxon>
        <taxon>Burkholderiales</taxon>
        <taxon>Oxalobacteraceae</taxon>
        <taxon>Telluria group</taxon>
        <taxon>Massilia</taxon>
    </lineage>
</organism>
<evidence type="ECO:0000256" key="1">
    <source>
        <dbReference type="ARBA" id="ARBA00009437"/>
    </source>
</evidence>
<dbReference type="PANTHER" id="PTHR30427:SF1">
    <property type="entry name" value="TRANSCRIPTIONAL ACTIVATOR PROTEIN LYSR"/>
    <property type="match status" value="1"/>
</dbReference>
<dbReference type="PANTHER" id="PTHR30427">
    <property type="entry name" value="TRANSCRIPTIONAL ACTIVATOR PROTEIN LYSR"/>
    <property type="match status" value="1"/>
</dbReference>
<evidence type="ECO:0000313" key="6">
    <source>
        <dbReference type="EMBL" id="AWL06169.1"/>
    </source>
</evidence>
<dbReference type="GO" id="GO:0043565">
    <property type="term" value="F:sequence-specific DNA binding"/>
    <property type="evidence" value="ECO:0007669"/>
    <property type="project" value="TreeGrafter"/>
</dbReference>
<keyword evidence="7" id="KW-1185">Reference proteome</keyword>
<dbReference type="Pfam" id="PF00126">
    <property type="entry name" value="HTH_1"/>
    <property type="match status" value="1"/>
</dbReference>
<dbReference type="Proteomes" id="UP000245820">
    <property type="component" value="Chromosome"/>
</dbReference>
<dbReference type="GO" id="GO:0003700">
    <property type="term" value="F:DNA-binding transcription factor activity"/>
    <property type="evidence" value="ECO:0007669"/>
    <property type="project" value="InterPro"/>
</dbReference>
<proteinExistence type="inferred from homology"/>
<name>A0A2S2DM53_9BURK</name>
<evidence type="ECO:0000313" key="7">
    <source>
        <dbReference type="Proteomes" id="UP000245820"/>
    </source>
</evidence>
<dbReference type="InterPro" id="IPR036390">
    <property type="entry name" value="WH_DNA-bd_sf"/>
</dbReference>
<dbReference type="RefSeq" id="WP_109346493.1">
    <property type="nucleotide sequence ID" value="NZ_CP029343.1"/>
</dbReference>
<reference evidence="6 7" key="1">
    <citation type="submission" date="2018-05" db="EMBL/GenBank/DDBJ databases">
        <title>Complete genome sequence of Massilia oculi sp. nov. CCUG 43427T (=DSM 26321T), the type strain of M. oculi, and comparison with genome sequences of other Massilia strains.</title>
        <authorList>
            <person name="Zhu B."/>
        </authorList>
    </citation>
    <scope>NUCLEOTIDE SEQUENCE [LARGE SCALE GENOMIC DNA]</scope>
    <source>
        <strain evidence="6 7">CCUG 43427</strain>
    </source>
</reference>
<dbReference type="SUPFAM" id="SSF46785">
    <property type="entry name" value="Winged helix' DNA-binding domain"/>
    <property type="match status" value="1"/>
</dbReference>
<dbReference type="Gene3D" id="1.10.10.10">
    <property type="entry name" value="Winged helix-like DNA-binding domain superfamily/Winged helix DNA-binding domain"/>
    <property type="match status" value="1"/>
</dbReference>
<dbReference type="Pfam" id="PF03466">
    <property type="entry name" value="LysR_substrate"/>
    <property type="match status" value="1"/>
</dbReference>
<dbReference type="GO" id="GO:0010628">
    <property type="term" value="P:positive regulation of gene expression"/>
    <property type="evidence" value="ECO:0007669"/>
    <property type="project" value="TreeGrafter"/>
</dbReference>
<keyword evidence="4" id="KW-0804">Transcription</keyword>
<dbReference type="SUPFAM" id="SSF53850">
    <property type="entry name" value="Periplasmic binding protein-like II"/>
    <property type="match status" value="1"/>
</dbReference>
<dbReference type="Gene3D" id="3.40.190.290">
    <property type="match status" value="1"/>
</dbReference>
<evidence type="ECO:0000256" key="2">
    <source>
        <dbReference type="ARBA" id="ARBA00023015"/>
    </source>
</evidence>
<dbReference type="PROSITE" id="PS50931">
    <property type="entry name" value="HTH_LYSR"/>
    <property type="match status" value="1"/>
</dbReference>
<sequence length="323" mass="34850">MLSRDIEIFRTVMTSGSATRAAKVLGLSQPAVSMALRRLEERAGLELFQRPGGKLRPTQQAQALLAEVQRHFVGMDVIEQRIRSLKQFGAGRVRIAAFPGLGAGFVPRVLADLAAAGAGTGARSMVSLQVMGSQDVRSQVLRDEVELGIAAQDISTSGVEHALFAHYFGVVALPAGHALARSSVVTPKQLARHPFVALQPDDAVSLRLDAILHAHGVQLQTAVETSYTFSLCELVRNRIGVALVNPVTAVDYLDAGLVFRPFSERLAFTALTMWPAGRPPSPFVRQMLGAMRVRLQADMERLRASMPPGAGKVALHQFHPVID</sequence>
<feature type="domain" description="HTH lysR-type" evidence="5">
    <location>
        <begin position="1"/>
        <end position="58"/>
    </location>
</feature>
<dbReference type="AlphaFoldDB" id="A0A2S2DM53"/>
<dbReference type="InterPro" id="IPR036388">
    <property type="entry name" value="WH-like_DNA-bd_sf"/>
</dbReference>
<dbReference type="InterPro" id="IPR005119">
    <property type="entry name" value="LysR_subst-bd"/>
</dbReference>
<protein>
    <submittedName>
        <fullName evidence="6">LysR family transcriptional regulator</fullName>
    </submittedName>
</protein>
<gene>
    <name evidence="6" type="ORF">DIR46_18170</name>
</gene>
<dbReference type="InterPro" id="IPR000847">
    <property type="entry name" value="LysR_HTH_N"/>
</dbReference>
<evidence type="ECO:0000256" key="3">
    <source>
        <dbReference type="ARBA" id="ARBA00023125"/>
    </source>
</evidence>
<comment type="similarity">
    <text evidence="1">Belongs to the LysR transcriptional regulatory family.</text>
</comment>
<accession>A0A2S2DM53</accession>
<dbReference type="EMBL" id="CP029343">
    <property type="protein sequence ID" value="AWL06169.1"/>
    <property type="molecule type" value="Genomic_DNA"/>
</dbReference>